<keyword evidence="2" id="KW-1185">Reference proteome</keyword>
<comment type="caution">
    <text evidence="1">The sequence shown here is derived from an EMBL/GenBank/DDBJ whole genome shotgun (WGS) entry which is preliminary data.</text>
</comment>
<sequence length="154" mass="18001">MSFLADFGDHSMKPNACKGWSLSKKTKIELLFIIFHIKIYHYRQLLKINFYLNKTSKSSTFNISSIYAPFNFYLDKHIFLYFFCTITHKKNVCFATKQNYYACTRVKNKFKASSERRSFAEQINNFNATHSCDSAHAHSHEHTAPNSTKAYSKP</sequence>
<evidence type="ECO:0000313" key="2">
    <source>
        <dbReference type="Proteomes" id="UP000276133"/>
    </source>
</evidence>
<proteinExistence type="predicted"/>
<evidence type="ECO:0000313" key="1">
    <source>
        <dbReference type="EMBL" id="RNA35235.1"/>
    </source>
</evidence>
<dbReference type="EMBL" id="REGN01001356">
    <property type="protein sequence ID" value="RNA35235.1"/>
    <property type="molecule type" value="Genomic_DNA"/>
</dbReference>
<protein>
    <submittedName>
        <fullName evidence="1">Uncharacterized protein</fullName>
    </submittedName>
</protein>
<accession>A0A3M7SHS0</accession>
<dbReference type="Proteomes" id="UP000276133">
    <property type="component" value="Unassembled WGS sequence"/>
</dbReference>
<organism evidence="1 2">
    <name type="scientific">Brachionus plicatilis</name>
    <name type="common">Marine rotifer</name>
    <name type="synonym">Brachionus muelleri</name>
    <dbReference type="NCBI Taxonomy" id="10195"/>
    <lineage>
        <taxon>Eukaryota</taxon>
        <taxon>Metazoa</taxon>
        <taxon>Spiralia</taxon>
        <taxon>Gnathifera</taxon>
        <taxon>Rotifera</taxon>
        <taxon>Eurotatoria</taxon>
        <taxon>Monogononta</taxon>
        <taxon>Pseudotrocha</taxon>
        <taxon>Ploima</taxon>
        <taxon>Brachionidae</taxon>
        <taxon>Brachionus</taxon>
    </lineage>
</organism>
<reference evidence="1 2" key="1">
    <citation type="journal article" date="2018" name="Sci. Rep.">
        <title>Genomic signatures of local adaptation to the degree of environmental predictability in rotifers.</title>
        <authorList>
            <person name="Franch-Gras L."/>
            <person name="Hahn C."/>
            <person name="Garcia-Roger E.M."/>
            <person name="Carmona M.J."/>
            <person name="Serra M."/>
            <person name="Gomez A."/>
        </authorList>
    </citation>
    <scope>NUCLEOTIDE SEQUENCE [LARGE SCALE GENOMIC DNA]</scope>
    <source>
        <strain evidence="1">HYR1</strain>
    </source>
</reference>
<gene>
    <name evidence="1" type="ORF">BpHYR1_035900</name>
</gene>
<name>A0A3M7SHS0_BRAPC</name>
<dbReference type="AlphaFoldDB" id="A0A3M7SHS0"/>